<keyword evidence="3" id="KW-1185">Reference proteome</keyword>
<protein>
    <submittedName>
        <fullName evidence="2">Type II secretion system protein</fullName>
    </submittedName>
</protein>
<dbReference type="AlphaFoldDB" id="A0A7W4LP90"/>
<proteinExistence type="predicted"/>
<keyword evidence="1" id="KW-1133">Transmembrane helix</keyword>
<dbReference type="InterPro" id="IPR045584">
    <property type="entry name" value="Pilin-like"/>
</dbReference>
<feature type="transmembrane region" description="Helical" evidence="1">
    <location>
        <begin position="12"/>
        <end position="31"/>
    </location>
</feature>
<dbReference type="Proteomes" id="UP000542720">
    <property type="component" value="Unassembled WGS sequence"/>
</dbReference>
<dbReference type="NCBIfam" id="TIGR02532">
    <property type="entry name" value="IV_pilin_GFxxxE"/>
    <property type="match status" value="1"/>
</dbReference>
<sequence>MKNSKGFTLIELVVVIVILGILAAVALPRFINSAKDAHEAAVNGVTGGLAAAVVLVRSQYELNRNGGTNSNNCVSSNTCQIDVGGFGDGTVDVNANGWPIGTGLAGAPAATVAMTPATCNQVFSSILQGSAPSVGVGAAGTDYVTTASGTVCTFTYQLDGRNDTIIYDANTGDVNYTFI</sequence>
<dbReference type="PANTHER" id="PTHR30093">
    <property type="entry name" value="GENERAL SECRETION PATHWAY PROTEIN G"/>
    <property type="match status" value="1"/>
</dbReference>
<evidence type="ECO:0000256" key="1">
    <source>
        <dbReference type="SAM" id="Phobius"/>
    </source>
</evidence>
<dbReference type="Pfam" id="PF07963">
    <property type="entry name" value="N_methyl"/>
    <property type="match status" value="1"/>
</dbReference>
<evidence type="ECO:0000313" key="2">
    <source>
        <dbReference type="EMBL" id="MBB2496797.1"/>
    </source>
</evidence>
<dbReference type="EMBL" id="JACJUD010000006">
    <property type="protein sequence ID" value="MBB2496797.1"/>
    <property type="molecule type" value="Genomic_DNA"/>
</dbReference>
<dbReference type="PROSITE" id="PS00409">
    <property type="entry name" value="PROKAR_NTER_METHYL"/>
    <property type="match status" value="1"/>
</dbReference>
<reference evidence="2 3" key="1">
    <citation type="submission" date="2020-08" db="EMBL/GenBank/DDBJ databases">
        <authorList>
            <person name="Kim C.M."/>
        </authorList>
    </citation>
    <scope>NUCLEOTIDE SEQUENCE [LARGE SCALE GENOMIC DNA]</scope>
    <source>
        <strain evidence="2 3">UL070</strain>
    </source>
</reference>
<dbReference type="RefSeq" id="WP_183090335.1">
    <property type="nucleotide sequence ID" value="NZ_JACJUD010000006.1"/>
</dbReference>
<dbReference type="Gene3D" id="3.30.700.10">
    <property type="entry name" value="Glycoprotein, Type 4 Pilin"/>
    <property type="match status" value="1"/>
</dbReference>
<dbReference type="InterPro" id="IPR012902">
    <property type="entry name" value="N_methyl_site"/>
</dbReference>
<dbReference type="PANTHER" id="PTHR30093:SF46">
    <property type="entry name" value="MSHA MINOR PILIN PROTEIN MSHB"/>
    <property type="match status" value="1"/>
</dbReference>
<organism evidence="2 3">
    <name type="scientific">Aquipseudomonas ullengensis</name>
    <dbReference type="NCBI Taxonomy" id="2759166"/>
    <lineage>
        <taxon>Bacteria</taxon>
        <taxon>Pseudomonadati</taxon>
        <taxon>Pseudomonadota</taxon>
        <taxon>Gammaproteobacteria</taxon>
        <taxon>Pseudomonadales</taxon>
        <taxon>Pseudomonadaceae</taxon>
        <taxon>Aquipseudomonas</taxon>
    </lineage>
</organism>
<name>A0A7W4LP90_9GAMM</name>
<evidence type="ECO:0000313" key="3">
    <source>
        <dbReference type="Proteomes" id="UP000542720"/>
    </source>
</evidence>
<keyword evidence="1" id="KW-0812">Transmembrane</keyword>
<accession>A0A7W4LP90</accession>
<dbReference type="SUPFAM" id="SSF54523">
    <property type="entry name" value="Pili subunits"/>
    <property type="match status" value="1"/>
</dbReference>
<keyword evidence="1" id="KW-0472">Membrane</keyword>
<gene>
    <name evidence="2" type="ORF">H3H51_17370</name>
</gene>
<comment type="caution">
    <text evidence="2">The sequence shown here is derived from an EMBL/GenBank/DDBJ whole genome shotgun (WGS) entry which is preliminary data.</text>
</comment>